<dbReference type="SUPFAM" id="SSF52540">
    <property type="entry name" value="P-loop containing nucleoside triphosphate hydrolases"/>
    <property type="match status" value="1"/>
</dbReference>
<dbReference type="InterPro" id="IPR001867">
    <property type="entry name" value="OmpR/PhoB-type_DNA-bd"/>
</dbReference>
<dbReference type="SMART" id="SM00028">
    <property type="entry name" value="TPR"/>
    <property type="match status" value="8"/>
</dbReference>
<evidence type="ECO:0000256" key="1">
    <source>
        <dbReference type="ARBA" id="ARBA00005820"/>
    </source>
</evidence>
<comment type="similarity">
    <text evidence="1">Belongs to the AfsR/DnrI/RedD regulatory family.</text>
</comment>
<gene>
    <name evidence="8" type="ORF">BC739_008312</name>
</gene>
<dbReference type="SUPFAM" id="SSF48452">
    <property type="entry name" value="TPR-like"/>
    <property type="match status" value="3"/>
</dbReference>
<dbReference type="SMART" id="SM00862">
    <property type="entry name" value="Trans_reg_C"/>
    <property type="match status" value="1"/>
</dbReference>
<feature type="repeat" description="TPR" evidence="5">
    <location>
        <begin position="680"/>
        <end position="713"/>
    </location>
</feature>
<accession>A0ABR6BWI3</accession>
<dbReference type="InterPro" id="IPR036388">
    <property type="entry name" value="WH-like_DNA-bd_sf"/>
</dbReference>
<evidence type="ECO:0000256" key="3">
    <source>
        <dbReference type="ARBA" id="ARBA00023125"/>
    </source>
</evidence>
<dbReference type="InterPro" id="IPR019734">
    <property type="entry name" value="TPR_rpt"/>
</dbReference>
<dbReference type="EMBL" id="JACJID010000008">
    <property type="protein sequence ID" value="MBA8931065.1"/>
    <property type="molecule type" value="Genomic_DNA"/>
</dbReference>
<keyword evidence="2" id="KW-0805">Transcription regulation</keyword>
<dbReference type="PROSITE" id="PS50005">
    <property type="entry name" value="TPR"/>
    <property type="match status" value="2"/>
</dbReference>
<dbReference type="Pfam" id="PF13374">
    <property type="entry name" value="TPR_10"/>
    <property type="match status" value="1"/>
</dbReference>
<dbReference type="Proteomes" id="UP000517916">
    <property type="component" value="Unassembled WGS sequence"/>
</dbReference>
<dbReference type="PROSITE" id="PS51755">
    <property type="entry name" value="OMPR_PHOB"/>
    <property type="match status" value="1"/>
</dbReference>
<evidence type="ECO:0000259" key="7">
    <source>
        <dbReference type="PROSITE" id="PS51755"/>
    </source>
</evidence>
<feature type="repeat" description="TPR" evidence="5">
    <location>
        <begin position="878"/>
        <end position="911"/>
    </location>
</feature>
<sequence length="1047" mass="114599">MTAYFGVLGSLEVVVDGRVVEVPAAKHRVLLAVLLLNANQVVEPGELVHHLWGEDPPAGARNTLRTYVMRLRRLLGPEVGVRTAPSGYAVDVPEDGLDLHRFRELVERARSAQDALAWDLLTEALALWRGPMLADVALNSPAVEAVAEEHLLAVELRAAAGLALGRHSELVDWLRELTAEHPSRERLWAHLMRALDGAGRRAEAIRAYQTVATHLADQLGIDPGVELQQLHERFTAVVVPAQLPSNVIDFVGRRELTDRIVTELGVRTVVLTGPPGVGKTALAVHAAHLARAHFPDGQLFVDLRGYSTEAAQSTEQVLSRFLRALGMPDSEVPVGLGPLTHSYTSLVADRRLLVVLDNAADPEQVARLLPTAPGCAALVTSRDHMPELAAPNGSLALEVAELAPDESRELLARMVGPVDEGEIDELASRCAHLPLALRIAGANVATMAYPDMASYLTLLRDEDSLSALAVEGDEQFAVRTAFDLSYQAQKPADQRLFRLLGLLPGADFTAAVANVLTGDTDAVGGLRRLWAGHLVAEPEPGRYQLHDLLRSYAHDRSYTDEQGAEREAALSRVHEHYRTVVAAAALVISPESTSLLPEPMDLPAPFDSRPAALDWIGAELANLVALVRHCCEHGRTRIACRIVDDLRGFFYARPLVAEWELITRTALAAAAREPDVLLRAAMRYNLGALHWSTAHYREAVEQYKSSLAVYSTRQWPDAERAALINLAIALWELGRLRECQPHFERALELARQHGSPIMRASVMLNLGNVHLTLAQTGPAFELLTEARGICAELGVYHGELACMRSLLYLAREMGEYGRAQQYIEWVVARDQEDALDDRHIWDDVAKVWFDLGRRDEAIAIARRRLAEDTGGSHAKDDVDLLVHLADMYVEVGRAAEALELHEKALAASTEHDSRDTWVSCLTGVARDHLDLGAPELALHEAQRAVVVAEEFDLGLRLGRAKLVAAQARLALGQHAAALDMATQALHWHESHSLRIWSARTLCVLAEVHRASGEQENARSCWNQALALFEELGVPQGGEVQGSLGGCR</sequence>
<dbReference type="PANTHER" id="PTHR35807:SF1">
    <property type="entry name" value="TRANSCRIPTIONAL REGULATOR REDD"/>
    <property type="match status" value="1"/>
</dbReference>
<name>A0ABR6BWI3_9PSEU</name>
<dbReference type="GO" id="GO:0003677">
    <property type="term" value="F:DNA binding"/>
    <property type="evidence" value="ECO:0007669"/>
    <property type="project" value="UniProtKB-KW"/>
</dbReference>
<keyword evidence="9" id="KW-1185">Reference proteome</keyword>
<dbReference type="InterPro" id="IPR027417">
    <property type="entry name" value="P-loop_NTPase"/>
</dbReference>
<dbReference type="PANTHER" id="PTHR35807">
    <property type="entry name" value="TRANSCRIPTIONAL REGULATOR REDD-RELATED"/>
    <property type="match status" value="1"/>
</dbReference>
<dbReference type="Gene3D" id="3.40.50.300">
    <property type="entry name" value="P-loop containing nucleotide triphosphate hydrolases"/>
    <property type="match status" value="1"/>
</dbReference>
<protein>
    <submittedName>
        <fullName evidence="8">DNA-binding SARP family transcriptional activator</fullName>
    </submittedName>
</protein>
<evidence type="ECO:0000256" key="4">
    <source>
        <dbReference type="ARBA" id="ARBA00023163"/>
    </source>
</evidence>
<dbReference type="SUPFAM" id="SSF46894">
    <property type="entry name" value="C-terminal effector domain of the bipartite response regulators"/>
    <property type="match status" value="1"/>
</dbReference>
<reference evidence="8 9" key="1">
    <citation type="submission" date="2020-08" db="EMBL/GenBank/DDBJ databases">
        <title>Genomic Encyclopedia of Archaeal and Bacterial Type Strains, Phase II (KMG-II): from individual species to whole genera.</title>
        <authorList>
            <person name="Goeker M."/>
        </authorList>
    </citation>
    <scope>NUCLEOTIDE SEQUENCE [LARGE SCALE GENOMIC DNA]</scope>
    <source>
        <strain evidence="8 9">DSM 43850</strain>
    </source>
</reference>
<evidence type="ECO:0000256" key="2">
    <source>
        <dbReference type="ARBA" id="ARBA00023015"/>
    </source>
</evidence>
<dbReference type="Pfam" id="PF13424">
    <property type="entry name" value="TPR_12"/>
    <property type="match status" value="1"/>
</dbReference>
<dbReference type="Pfam" id="PF00931">
    <property type="entry name" value="NB-ARC"/>
    <property type="match status" value="1"/>
</dbReference>
<keyword evidence="4" id="KW-0804">Transcription</keyword>
<feature type="DNA-binding region" description="OmpR/PhoB-type" evidence="6">
    <location>
        <begin position="1"/>
        <end position="92"/>
    </location>
</feature>
<dbReference type="Gene3D" id="1.25.40.10">
    <property type="entry name" value="Tetratricopeptide repeat domain"/>
    <property type="match status" value="3"/>
</dbReference>
<keyword evidence="3 6" id="KW-0238">DNA-binding</keyword>
<dbReference type="CDD" id="cd15831">
    <property type="entry name" value="BTAD"/>
    <property type="match status" value="1"/>
</dbReference>
<evidence type="ECO:0000256" key="5">
    <source>
        <dbReference type="PROSITE-ProRule" id="PRU00339"/>
    </source>
</evidence>
<dbReference type="SMART" id="SM01043">
    <property type="entry name" value="BTAD"/>
    <property type="match status" value="1"/>
</dbReference>
<dbReference type="Pfam" id="PF00486">
    <property type="entry name" value="Trans_reg_C"/>
    <property type="match status" value="1"/>
</dbReference>
<dbReference type="InterPro" id="IPR011990">
    <property type="entry name" value="TPR-like_helical_dom_sf"/>
</dbReference>
<evidence type="ECO:0000256" key="6">
    <source>
        <dbReference type="PROSITE-ProRule" id="PRU01091"/>
    </source>
</evidence>
<dbReference type="InterPro" id="IPR005158">
    <property type="entry name" value="BTAD"/>
</dbReference>
<dbReference type="Gene3D" id="1.10.10.10">
    <property type="entry name" value="Winged helix-like DNA-binding domain superfamily/Winged helix DNA-binding domain"/>
    <property type="match status" value="1"/>
</dbReference>
<evidence type="ECO:0000313" key="9">
    <source>
        <dbReference type="Proteomes" id="UP000517916"/>
    </source>
</evidence>
<comment type="caution">
    <text evidence="8">The sequence shown here is derived from an EMBL/GenBank/DDBJ whole genome shotgun (WGS) entry which is preliminary data.</text>
</comment>
<proteinExistence type="inferred from homology"/>
<organism evidence="8 9">
    <name type="scientific">Kutzneria viridogrisea</name>
    <dbReference type="NCBI Taxonomy" id="47990"/>
    <lineage>
        <taxon>Bacteria</taxon>
        <taxon>Bacillati</taxon>
        <taxon>Actinomycetota</taxon>
        <taxon>Actinomycetes</taxon>
        <taxon>Pseudonocardiales</taxon>
        <taxon>Pseudonocardiaceae</taxon>
        <taxon>Kutzneria</taxon>
    </lineage>
</organism>
<dbReference type="Pfam" id="PF03704">
    <property type="entry name" value="BTAD"/>
    <property type="match status" value="1"/>
</dbReference>
<dbReference type="InterPro" id="IPR051677">
    <property type="entry name" value="AfsR-DnrI-RedD_regulator"/>
</dbReference>
<dbReference type="InterPro" id="IPR016032">
    <property type="entry name" value="Sig_transdc_resp-reg_C-effctor"/>
</dbReference>
<dbReference type="PRINTS" id="PR00364">
    <property type="entry name" value="DISEASERSIST"/>
</dbReference>
<keyword evidence="5" id="KW-0802">TPR repeat</keyword>
<feature type="domain" description="OmpR/PhoB-type" evidence="7">
    <location>
        <begin position="1"/>
        <end position="92"/>
    </location>
</feature>
<evidence type="ECO:0000313" key="8">
    <source>
        <dbReference type="EMBL" id="MBA8931065.1"/>
    </source>
</evidence>
<dbReference type="RefSeq" id="WP_025354204.1">
    <property type="nucleotide sequence ID" value="NZ_BAAABQ010000066.1"/>
</dbReference>
<dbReference type="InterPro" id="IPR002182">
    <property type="entry name" value="NB-ARC"/>
</dbReference>